<dbReference type="RefSeq" id="WP_196912632.1">
    <property type="nucleotide sequence ID" value="NZ_JADTFC010000019.1"/>
</dbReference>
<accession>A0ABS0KIB6</accession>
<organism evidence="1 2">
    <name type="scientific">Pseudomonas nitroreducens</name>
    <dbReference type="NCBI Taxonomy" id="46680"/>
    <lineage>
        <taxon>Bacteria</taxon>
        <taxon>Pseudomonadati</taxon>
        <taxon>Pseudomonadota</taxon>
        <taxon>Gammaproteobacteria</taxon>
        <taxon>Pseudomonadales</taxon>
        <taxon>Pseudomonadaceae</taxon>
        <taxon>Pseudomonas</taxon>
    </lineage>
</organism>
<gene>
    <name evidence="1" type="ORF">I5I61_10200</name>
</gene>
<evidence type="ECO:0000313" key="2">
    <source>
        <dbReference type="Proteomes" id="UP000608450"/>
    </source>
</evidence>
<sequence>MAKNQLLIGRACFIVRASSLPNGYNQCPGMTLLLADGEPLELEVAKPAALFDPNQVSQSCQR</sequence>
<comment type="caution">
    <text evidence="1">The sequence shown here is derived from an EMBL/GenBank/DDBJ whole genome shotgun (WGS) entry which is preliminary data.</text>
</comment>
<dbReference type="EMBL" id="JADTFC010000019">
    <property type="protein sequence ID" value="MBG6287816.1"/>
    <property type="molecule type" value="Genomic_DNA"/>
</dbReference>
<name>A0ABS0KIB6_PSENT</name>
<proteinExistence type="predicted"/>
<reference evidence="1 2" key="1">
    <citation type="submission" date="2020-11" db="EMBL/GenBank/DDBJ databases">
        <title>Enhanced detection system for hospital associated transmission using whole genome sequencing surveillance.</title>
        <authorList>
            <person name="Harrison L.H."/>
            <person name="Van Tyne D."/>
            <person name="Marsh J.W."/>
            <person name="Griffith M.P."/>
            <person name="Snyder D.J."/>
            <person name="Cooper V.S."/>
            <person name="Mustapha M."/>
        </authorList>
    </citation>
    <scope>NUCLEOTIDE SEQUENCE [LARGE SCALE GENOMIC DNA]</scope>
    <source>
        <strain evidence="1 2">PSA00705</strain>
    </source>
</reference>
<protein>
    <submittedName>
        <fullName evidence="1">Uncharacterized protein</fullName>
    </submittedName>
</protein>
<evidence type="ECO:0000313" key="1">
    <source>
        <dbReference type="EMBL" id="MBG6287816.1"/>
    </source>
</evidence>
<dbReference type="Proteomes" id="UP000608450">
    <property type="component" value="Unassembled WGS sequence"/>
</dbReference>
<keyword evidence="2" id="KW-1185">Reference proteome</keyword>